<evidence type="ECO:0000256" key="7">
    <source>
        <dbReference type="ARBA" id="ARBA00023136"/>
    </source>
</evidence>
<dbReference type="GO" id="GO:0030001">
    <property type="term" value="P:metal ion transport"/>
    <property type="evidence" value="ECO:0007669"/>
    <property type="project" value="UniProtKB-ARBA"/>
</dbReference>
<dbReference type="Pfam" id="PF02386">
    <property type="entry name" value="TrkH"/>
    <property type="match status" value="1"/>
</dbReference>
<evidence type="ECO:0000313" key="9">
    <source>
        <dbReference type="EMBL" id="QDY70243.1"/>
    </source>
</evidence>
<feature type="transmembrane region" description="Helical" evidence="8">
    <location>
        <begin position="353"/>
        <end position="379"/>
    </location>
</feature>
<keyword evidence="2" id="KW-0813">Transport</keyword>
<evidence type="ECO:0000256" key="3">
    <source>
        <dbReference type="ARBA" id="ARBA00022475"/>
    </source>
</evidence>
<feature type="transmembrane region" description="Helical" evidence="8">
    <location>
        <begin position="473"/>
        <end position="495"/>
    </location>
</feature>
<organism evidence="9 10">
    <name type="scientific">Qingshengfaniella alkalisoli</name>
    <dbReference type="NCBI Taxonomy" id="2599296"/>
    <lineage>
        <taxon>Bacteria</taxon>
        <taxon>Pseudomonadati</taxon>
        <taxon>Pseudomonadota</taxon>
        <taxon>Alphaproteobacteria</taxon>
        <taxon>Rhodobacterales</taxon>
        <taxon>Paracoccaceae</taxon>
        <taxon>Qingshengfaniella</taxon>
    </lineage>
</organism>
<evidence type="ECO:0000256" key="4">
    <source>
        <dbReference type="ARBA" id="ARBA00022692"/>
    </source>
</evidence>
<sequence>MRAPRVPMFIVMIGITSLAMLLPAAVAAAQGDLETARPFLYAGILFTGIAVLLGLATQSTNRSISARGPLMSLMGAFTVLPILFALPVMEAVQGLSFRNAYFEMVSSATTTGATVFEAGRNVPPAVHLWRALVAWMGGFLIWVAAISILAPLRMGGYEVMLTRAQVNRDVTLGRANIARRPQARSVRFAKQLAPVYGILTLTLWIGLMVAGMTPLNGFCIALSTISTSGIVAGAGLQADGAGFLGEVLIFCFFVFALSRRTFANDLPVFRKWQHDPELQLAALLAIVAPSIMFLHHFFGAVELSNNLGNMLGVRTLWGSIFTSVSFLSTTGFVSDSWSVARNWSGLETPGLLLMGLALVGGGVATTAGGVKLLRVYILYRHGELEMARLIHPHLVDSPRHGSRKVRSKSAHVAWLFFMIFALSVAGVMTAFSLADVDFETGLVLTVASLSNTGPLTRVAGDAPIVLAQLSTPAQAIMCAAMVLGRLEALALIALFNPDFWRS</sequence>
<feature type="transmembrane region" description="Helical" evidence="8">
    <location>
        <begin position="311"/>
        <end position="333"/>
    </location>
</feature>
<reference evidence="9 10" key="1">
    <citation type="submission" date="2019-07" db="EMBL/GenBank/DDBJ databases">
        <title>Litoreibacter alkalisoli sp. nov., isolated from saline-alkaline soil.</title>
        <authorList>
            <person name="Wang S."/>
            <person name="Xu L."/>
            <person name="Xing Y.-T."/>
            <person name="Sun J.-Q."/>
        </authorList>
    </citation>
    <scope>NUCLEOTIDE SEQUENCE [LARGE SCALE GENOMIC DNA]</scope>
    <source>
        <strain evidence="9 10">LN3S51</strain>
    </source>
</reference>
<feature type="transmembrane region" description="Helical" evidence="8">
    <location>
        <begin position="278"/>
        <end position="299"/>
    </location>
</feature>
<accession>A0A5B8IX92</accession>
<dbReference type="PANTHER" id="PTHR32024">
    <property type="entry name" value="TRK SYSTEM POTASSIUM UPTAKE PROTEIN TRKG-RELATED"/>
    <property type="match status" value="1"/>
</dbReference>
<keyword evidence="4 8" id="KW-0812">Transmembrane</keyword>
<keyword evidence="10" id="KW-1185">Reference proteome</keyword>
<evidence type="ECO:0000256" key="8">
    <source>
        <dbReference type="SAM" id="Phobius"/>
    </source>
</evidence>
<evidence type="ECO:0000313" key="10">
    <source>
        <dbReference type="Proteomes" id="UP000318483"/>
    </source>
</evidence>
<dbReference type="GO" id="GO:0008324">
    <property type="term" value="F:monoatomic cation transmembrane transporter activity"/>
    <property type="evidence" value="ECO:0007669"/>
    <property type="project" value="InterPro"/>
</dbReference>
<gene>
    <name evidence="9" type="ORF">FPZ52_04925</name>
</gene>
<comment type="subcellular location">
    <subcellularLocation>
        <location evidence="1">Cell membrane</location>
        <topology evidence="1">Multi-pass membrane protein</topology>
    </subcellularLocation>
</comment>
<evidence type="ECO:0000256" key="6">
    <source>
        <dbReference type="ARBA" id="ARBA00023065"/>
    </source>
</evidence>
<protein>
    <submittedName>
        <fullName evidence="9">TrkH family potassium uptake protein</fullName>
    </submittedName>
</protein>
<feature type="transmembrane region" description="Helical" evidence="8">
    <location>
        <begin position="412"/>
        <end position="434"/>
    </location>
</feature>
<dbReference type="KEGG" id="lit:FPZ52_04925"/>
<dbReference type="InterPro" id="IPR003445">
    <property type="entry name" value="Cat_transpt"/>
</dbReference>
<dbReference type="Proteomes" id="UP000318483">
    <property type="component" value="Chromosome"/>
</dbReference>
<dbReference type="AlphaFoldDB" id="A0A5B8IX92"/>
<dbReference type="EMBL" id="CP042261">
    <property type="protein sequence ID" value="QDY70243.1"/>
    <property type="molecule type" value="Genomic_DNA"/>
</dbReference>
<feature type="transmembrane region" description="Helical" evidence="8">
    <location>
        <begin position="132"/>
        <end position="152"/>
    </location>
</feature>
<evidence type="ECO:0000256" key="2">
    <source>
        <dbReference type="ARBA" id="ARBA00022448"/>
    </source>
</evidence>
<feature type="transmembrane region" description="Helical" evidence="8">
    <location>
        <begin position="68"/>
        <end position="89"/>
    </location>
</feature>
<feature type="transmembrane region" description="Helical" evidence="8">
    <location>
        <begin position="215"/>
        <end position="234"/>
    </location>
</feature>
<keyword evidence="6" id="KW-0406">Ion transport</keyword>
<keyword evidence="7 8" id="KW-0472">Membrane</keyword>
<keyword evidence="3" id="KW-1003">Cell membrane</keyword>
<dbReference type="OrthoDB" id="7818483at2"/>
<proteinExistence type="predicted"/>
<evidence type="ECO:0000256" key="1">
    <source>
        <dbReference type="ARBA" id="ARBA00004651"/>
    </source>
</evidence>
<feature type="transmembrane region" description="Helical" evidence="8">
    <location>
        <begin position="188"/>
        <end position="209"/>
    </location>
</feature>
<feature type="transmembrane region" description="Helical" evidence="8">
    <location>
        <begin position="241"/>
        <end position="258"/>
    </location>
</feature>
<dbReference type="GO" id="GO:0005886">
    <property type="term" value="C:plasma membrane"/>
    <property type="evidence" value="ECO:0007669"/>
    <property type="project" value="UniProtKB-SubCell"/>
</dbReference>
<feature type="transmembrane region" description="Helical" evidence="8">
    <location>
        <begin position="38"/>
        <end position="56"/>
    </location>
</feature>
<evidence type="ECO:0000256" key="5">
    <source>
        <dbReference type="ARBA" id="ARBA00022989"/>
    </source>
</evidence>
<dbReference type="PANTHER" id="PTHR32024:SF3">
    <property type="entry name" value="TRK SYSTEM POTASSIUM UPTAKE PROTEIN"/>
    <property type="match status" value="1"/>
</dbReference>
<name>A0A5B8IX92_9RHOB</name>
<keyword evidence="5 8" id="KW-1133">Transmembrane helix</keyword>